<reference evidence="2 3" key="1">
    <citation type="submission" date="2024-09" db="EMBL/GenBank/DDBJ databases">
        <title>Genome sequencing and assembly of Phytophthora oleae, isolate VK10A, causative agent of rot of olive drupes.</title>
        <authorList>
            <person name="Conti Taguali S."/>
            <person name="Riolo M."/>
            <person name="La Spada F."/>
            <person name="Cacciola S.O."/>
            <person name="Dionisio G."/>
        </authorList>
    </citation>
    <scope>NUCLEOTIDE SEQUENCE [LARGE SCALE GENOMIC DNA]</scope>
    <source>
        <strain evidence="2 3">VK10A</strain>
    </source>
</reference>
<dbReference type="Proteomes" id="UP001632037">
    <property type="component" value="Unassembled WGS sequence"/>
</dbReference>
<evidence type="ECO:0008006" key="4">
    <source>
        <dbReference type="Google" id="ProtNLM"/>
    </source>
</evidence>
<accession>A0ABD3F6G8</accession>
<dbReference type="AlphaFoldDB" id="A0ABD3F6G8"/>
<name>A0ABD3F6G8_9STRA</name>
<sequence>MNQLPVKVSQELLAQSNNVAPPPAPIKAEKRHDGPEIDHEDEQTQDNERAGNEGECSGNLLGFDGILDEPMVNYDGFESVGEPFFSRFDEDEDVVNVRSPIICKLSGTRGTTSSPTCVSALSREKVVKDDEPSWTIQEFQEYLGMLELLQDVCSNSGGEEMCLSAASLGQMERLLTSLLPQGV</sequence>
<organism evidence="2 3">
    <name type="scientific">Phytophthora oleae</name>
    <dbReference type="NCBI Taxonomy" id="2107226"/>
    <lineage>
        <taxon>Eukaryota</taxon>
        <taxon>Sar</taxon>
        <taxon>Stramenopiles</taxon>
        <taxon>Oomycota</taxon>
        <taxon>Peronosporomycetes</taxon>
        <taxon>Peronosporales</taxon>
        <taxon>Peronosporaceae</taxon>
        <taxon>Phytophthora</taxon>
    </lineage>
</organism>
<feature type="region of interest" description="Disordered" evidence="1">
    <location>
        <begin position="1"/>
        <end position="55"/>
    </location>
</feature>
<evidence type="ECO:0000313" key="3">
    <source>
        <dbReference type="Proteomes" id="UP001632037"/>
    </source>
</evidence>
<gene>
    <name evidence="2" type="ORF">V7S43_012757</name>
</gene>
<comment type="caution">
    <text evidence="2">The sequence shown here is derived from an EMBL/GenBank/DDBJ whole genome shotgun (WGS) entry which is preliminary data.</text>
</comment>
<evidence type="ECO:0000256" key="1">
    <source>
        <dbReference type="SAM" id="MobiDB-lite"/>
    </source>
</evidence>
<protein>
    <recommendedName>
        <fullName evidence="4">PiggyBac transposable element-derived protein domain-containing protein</fullName>
    </recommendedName>
</protein>
<evidence type="ECO:0000313" key="2">
    <source>
        <dbReference type="EMBL" id="KAL3662432.1"/>
    </source>
</evidence>
<feature type="compositionally biased region" description="Basic and acidic residues" evidence="1">
    <location>
        <begin position="27"/>
        <end position="37"/>
    </location>
</feature>
<dbReference type="EMBL" id="JBIMZQ010000032">
    <property type="protein sequence ID" value="KAL3662432.1"/>
    <property type="molecule type" value="Genomic_DNA"/>
</dbReference>
<proteinExistence type="predicted"/>
<keyword evidence="3" id="KW-1185">Reference proteome</keyword>